<keyword evidence="1" id="KW-0812">Transmembrane</keyword>
<organism evidence="2 3">
    <name type="scientific">Candidatus Wolfebacteria bacterium CG03_land_8_20_14_0_80_40_12</name>
    <dbReference type="NCBI Taxonomy" id="1975069"/>
    <lineage>
        <taxon>Bacteria</taxon>
        <taxon>Candidatus Wolfeibacteriota</taxon>
    </lineage>
</organism>
<dbReference type="Pfam" id="PF07963">
    <property type="entry name" value="N_methyl"/>
    <property type="match status" value="1"/>
</dbReference>
<dbReference type="NCBIfam" id="TIGR02532">
    <property type="entry name" value="IV_pilin_GFxxxE"/>
    <property type="match status" value="1"/>
</dbReference>
<name>A0A2M7B5X1_9BACT</name>
<reference evidence="3" key="1">
    <citation type="submission" date="2017-09" db="EMBL/GenBank/DDBJ databases">
        <title>Depth-based differentiation of microbial function through sediment-hosted aquifers and enrichment of novel symbionts in the deep terrestrial subsurface.</title>
        <authorList>
            <person name="Probst A.J."/>
            <person name="Ladd B."/>
            <person name="Jarett J.K."/>
            <person name="Geller-Mcgrath D.E."/>
            <person name="Sieber C.M.K."/>
            <person name="Emerson J.B."/>
            <person name="Anantharaman K."/>
            <person name="Thomas B.C."/>
            <person name="Malmstrom R."/>
            <person name="Stieglmeier M."/>
            <person name="Klingl A."/>
            <person name="Woyke T."/>
            <person name="Ryan C.M."/>
            <person name="Banfield J.F."/>
        </authorList>
    </citation>
    <scope>NUCLEOTIDE SEQUENCE [LARGE SCALE GENOMIC DNA]</scope>
</reference>
<evidence type="ECO:0000313" key="2">
    <source>
        <dbReference type="EMBL" id="PIU98419.1"/>
    </source>
</evidence>
<gene>
    <name evidence="2" type="ORF">COS61_01505</name>
</gene>
<evidence type="ECO:0000313" key="3">
    <source>
        <dbReference type="Proteomes" id="UP000228949"/>
    </source>
</evidence>
<evidence type="ECO:0008006" key="4">
    <source>
        <dbReference type="Google" id="ProtNLM"/>
    </source>
</evidence>
<proteinExistence type="predicted"/>
<evidence type="ECO:0000256" key="1">
    <source>
        <dbReference type="SAM" id="Phobius"/>
    </source>
</evidence>
<accession>A0A2M7B5X1</accession>
<dbReference type="EMBL" id="PEVJ01000035">
    <property type="protein sequence ID" value="PIU98419.1"/>
    <property type="molecule type" value="Genomic_DNA"/>
</dbReference>
<protein>
    <recommendedName>
        <fullName evidence="4">Prepilin-type N-terminal cleavage/methylation domain-containing protein</fullName>
    </recommendedName>
</protein>
<dbReference type="Proteomes" id="UP000228949">
    <property type="component" value="Unassembled WGS sequence"/>
</dbReference>
<keyword evidence="1" id="KW-0472">Membrane</keyword>
<comment type="caution">
    <text evidence="2">The sequence shown here is derived from an EMBL/GenBank/DDBJ whole genome shotgun (WGS) entry which is preliminary data.</text>
</comment>
<dbReference type="InterPro" id="IPR012902">
    <property type="entry name" value="N_methyl_site"/>
</dbReference>
<dbReference type="AlphaFoldDB" id="A0A2M7B5X1"/>
<keyword evidence="1" id="KW-1133">Transmembrane helix</keyword>
<sequence>MKKMKKNPKPKTQNLKPNSGFTVVELLIAMGLFVILSGIATGGFIKALKSQQEIVNLMEVNDNMSLTLEQISREFRTGYNFSKISDVETQFVNSRNEVVLYRLNEGAIERGIEDELLQKTYKKITADNIKITAFKITLFGNEDGDGYPPRITISLSVMSASKYLQNVSTNIQTTVSARELDT</sequence>
<feature type="transmembrane region" description="Helical" evidence="1">
    <location>
        <begin position="21"/>
        <end position="45"/>
    </location>
</feature>